<keyword evidence="5" id="KW-1185">Reference proteome</keyword>
<dbReference type="Pfam" id="PF01757">
    <property type="entry name" value="Acyl_transf_3"/>
    <property type="match status" value="1"/>
</dbReference>
<evidence type="ECO:0000256" key="2">
    <source>
        <dbReference type="SAM" id="Phobius"/>
    </source>
</evidence>
<feature type="transmembrane region" description="Helical" evidence="2">
    <location>
        <begin position="89"/>
        <end position="106"/>
    </location>
</feature>
<feature type="region of interest" description="Disordered" evidence="1">
    <location>
        <begin position="302"/>
        <end position="340"/>
    </location>
</feature>
<feature type="domain" description="Acyltransferase 3" evidence="3">
    <location>
        <begin position="1"/>
        <end position="247"/>
    </location>
</feature>
<dbReference type="PANTHER" id="PTHR11161:SF0">
    <property type="entry name" value="O-ACYLTRANSFERASE LIKE PROTEIN"/>
    <property type="match status" value="1"/>
</dbReference>
<dbReference type="Proteomes" id="UP000887116">
    <property type="component" value="Unassembled WGS sequence"/>
</dbReference>
<keyword evidence="2" id="KW-0472">Membrane</keyword>
<accession>A0A8X6KNX6</accession>
<comment type="caution">
    <text evidence="4">The sequence shown here is derived from an EMBL/GenBank/DDBJ whole genome shotgun (WGS) entry which is preliminary data.</text>
</comment>
<dbReference type="EMBL" id="BMAO01012243">
    <property type="protein sequence ID" value="GFQ79924.1"/>
    <property type="molecule type" value="Genomic_DNA"/>
</dbReference>
<feature type="transmembrane region" description="Helical" evidence="2">
    <location>
        <begin position="6"/>
        <end position="26"/>
    </location>
</feature>
<gene>
    <name evidence="4" type="primary">nrf-6</name>
    <name evidence="4" type="ORF">TNCT_426971</name>
</gene>
<feature type="transmembrane region" description="Helical" evidence="2">
    <location>
        <begin position="33"/>
        <end position="53"/>
    </location>
</feature>
<feature type="transmembrane region" description="Helical" evidence="2">
    <location>
        <begin position="222"/>
        <end position="247"/>
    </location>
</feature>
<reference evidence="4" key="1">
    <citation type="submission" date="2020-07" db="EMBL/GenBank/DDBJ databases">
        <title>Multicomponent nature underlies the extraordinary mechanical properties of spider dragline silk.</title>
        <authorList>
            <person name="Kono N."/>
            <person name="Nakamura H."/>
            <person name="Mori M."/>
            <person name="Yoshida Y."/>
            <person name="Ohtoshi R."/>
            <person name="Malay A.D."/>
            <person name="Moran D.A.P."/>
            <person name="Tomita M."/>
            <person name="Numata K."/>
            <person name="Arakawa K."/>
        </authorList>
    </citation>
    <scope>NUCLEOTIDE SEQUENCE</scope>
</reference>
<feature type="region of interest" description="Disordered" evidence="1">
    <location>
        <begin position="262"/>
        <end position="284"/>
    </location>
</feature>
<evidence type="ECO:0000313" key="4">
    <source>
        <dbReference type="EMBL" id="GFQ79924.1"/>
    </source>
</evidence>
<keyword evidence="2" id="KW-1133">Transmembrane helix</keyword>
<keyword evidence="2" id="KW-0812">Transmembrane</keyword>
<feature type="compositionally biased region" description="Gly residues" evidence="1">
    <location>
        <begin position="307"/>
        <end position="317"/>
    </location>
</feature>
<evidence type="ECO:0000256" key="1">
    <source>
        <dbReference type="SAM" id="MobiDB-lite"/>
    </source>
</evidence>
<feature type="transmembrane region" description="Helical" evidence="2">
    <location>
        <begin position="192"/>
        <end position="210"/>
    </location>
</feature>
<proteinExistence type="predicted"/>
<dbReference type="PANTHER" id="PTHR11161">
    <property type="entry name" value="O-ACYLTRANSFERASE"/>
    <property type="match status" value="1"/>
</dbReference>
<evidence type="ECO:0000259" key="3">
    <source>
        <dbReference type="Pfam" id="PF01757"/>
    </source>
</evidence>
<name>A0A8X6KNX6_TRICU</name>
<feature type="transmembrane region" description="Helical" evidence="2">
    <location>
        <begin position="159"/>
        <end position="180"/>
    </location>
</feature>
<feature type="transmembrane region" description="Helical" evidence="2">
    <location>
        <begin position="118"/>
        <end position="139"/>
    </location>
</feature>
<dbReference type="InterPro" id="IPR002656">
    <property type="entry name" value="Acyl_transf_3_dom"/>
</dbReference>
<sequence length="340" mass="38888">CLEHTWYLGVDMQLHILGLFVLLPLLRWPKLGAFVGVVLTIGLAAVASIVNLIHDFHLQSDWSIQTNLYRNCFYSDRVFVEVPTYFKPYAHAGPYFVGMLLGYILVKKPKIVIPQWVRTCGWLFFSALQCSVLYGAYRWNNGYPWTPTIAAVYAGTSKLVWSFGIFWMLFVCLTGNGGIINRILSWKFWVPMARLSYVFYLLHPLVIWVHEAFAHHNLYTSHYFWVYNILGHYMVSMVLSLIVSLTFEAPFLALEKILFGGGGGGRDRDSSRESTPPLKKVPELPNYDSELRTRTFTHAKQHYEGHTNGGYRNGGDGLYRPTRENGHQKGGQDNGTFCRL</sequence>
<dbReference type="OrthoDB" id="6429287at2759"/>
<evidence type="ECO:0000313" key="5">
    <source>
        <dbReference type="Proteomes" id="UP000887116"/>
    </source>
</evidence>
<protein>
    <submittedName>
        <fullName evidence="4">Nose resistant to fluoxetine protein 6</fullName>
    </submittedName>
</protein>
<dbReference type="GO" id="GO:0016747">
    <property type="term" value="F:acyltransferase activity, transferring groups other than amino-acyl groups"/>
    <property type="evidence" value="ECO:0007669"/>
    <property type="project" value="InterPro"/>
</dbReference>
<feature type="non-terminal residue" evidence="4">
    <location>
        <position position="340"/>
    </location>
</feature>
<dbReference type="AlphaFoldDB" id="A0A8X6KNX6"/>
<organism evidence="4 5">
    <name type="scientific">Trichonephila clavata</name>
    <name type="common">Joro spider</name>
    <name type="synonym">Nephila clavata</name>
    <dbReference type="NCBI Taxonomy" id="2740835"/>
    <lineage>
        <taxon>Eukaryota</taxon>
        <taxon>Metazoa</taxon>
        <taxon>Ecdysozoa</taxon>
        <taxon>Arthropoda</taxon>
        <taxon>Chelicerata</taxon>
        <taxon>Arachnida</taxon>
        <taxon>Araneae</taxon>
        <taxon>Araneomorphae</taxon>
        <taxon>Entelegynae</taxon>
        <taxon>Araneoidea</taxon>
        <taxon>Nephilidae</taxon>
        <taxon>Trichonephila</taxon>
    </lineage>
</organism>
<dbReference type="InterPro" id="IPR052728">
    <property type="entry name" value="O2_lipid_transport_reg"/>
</dbReference>